<accession>A0A816AGR7</accession>
<dbReference type="Gene3D" id="1.10.472.10">
    <property type="entry name" value="Cyclin-like"/>
    <property type="match status" value="2"/>
</dbReference>
<dbReference type="Proteomes" id="UP000663832">
    <property type="component" value="Unassembled WGS sequence"/>
</dbReference>
<keyword evidence="3" id="KW-1185">Reference proteome</keyword>
<evidence type="ECO:0000313" key="3">
    <source>
        <dbReference type="Proteomes" id="UP000663832"/>
    </source>
</evidence>
<dbReference type="EMBL" id="CAJNOI010000803">
    <property type="protein sequence ID" value="CAF1347705.1"/>
    <property type="molecule type" value="Genomic_DNA"/>
</dbReference>
<reference evidence="2" key="1">
    <citation type="submission" date="2021-02" db="EMBL/GenBank/DDBJ databases">
        <authorList>
            <person name="Nowell W R."/>
        </authorList>
    </citation>
    <scope>NUCLEOTIDE SEQUENCE</scope>
</reference>
<sequence length="247" mass="28388">MNSILSFLPHEEHIRAAPDFQLSSSESNLLITLLNQEDQHQYNELLNISLPIHIQQLLHELSLLLHLSSSTTWMITILLKQLIIQKHSLDLLTVVACVTLSFKYQQLSSQTIDYELIAKCCQIDNIQHIHDAEVDLLDLFSYDISVTTPDHFFSYLSNVNNNLKEIVEQAQSLLSISSYAYETYQLLHNYPCSIVVLSLMYTITSNTFTIEQIKNFVTHKKDAVHYSDQLLNCITQIQNIFSSCCLH</sequence>
<dbReference type="Proteomes" id="UP000663877">
    <property type="component" value="Unassembled WGS sequence"/>
</dbReference>
<dbReference type="OrthoDB" id="10013813at2759"/>
<gene>
    <name evidence="1" type="ORF">BJG266_LOCUS34776</name>
    <name evidence="2" type="ORF">QVE165_LOCUS51846</name>
</gene>
<proteinExistence type="predicted"/>
<evidence type="ECO:0000313" key="1">
    <source>
        <dbReference type="EMBL" id="CAF1347705.1"/>
    </source>
</evidence>
<dbReference type="AlphaFoldDB" id="A0A816AGR7"/>
<evidence type="ECO:0000313" key="2">
    <source>
        <dbReference type="EMBL" id="CAF1595623.1"/>
    </source>
</evidence>
<organism evidence="2 3">
    <name type="scientific">Adineta steineri</name>
    <dbReference type="NCBI Taxonomy" id="433720"/>
    <lineage>
        <taxon>Eukaryota</taxon>
        <taxon>Metazoa</taxon>
        <taxon>Spiralia</taxon>
        <taxon>Gnathifera</taxon>
        <taxon>Rotifera</taxon>
        <taxon>Eurotatoria</taxon>
        <taxon>Bdelloidea</taxon>
        <taxon>Adinetida</taxon>
        <taxon>Adinetidae</taxon>
        <taxon>Adineta</taxon>
    </lineage>
</organism>
<comment type="caution">
    <text evidence="2">The sequence shown here is derived from an EMBL/GenBank/DDBJ whole genome shotgun (WGS) entry which is preliminary data.</text>
</comment>
<dbReference type="EMBL" id="CAJNOM010001158">
    <property type="protein sequence ID" value="CAF1595623.1"/>
    <property type="molecule type" value="Genomic_DNA"/>
</dbReference>
<protein>
    <submittedName>
        <fullName evidence="2">Uncharacterized protein</fullName>
    </submittedName>
</protein>
<name>A0A816AGR7_9BILA</name>